<keyword evidence="2" id="KW-1185">Reference proteome</keyword>
<dbReference type="Proteomes" id="UP000305948">
    <property type="component" value="Unassembled WGS sequence"/>
</dbReference>
<dbReference type="EMBL" id="ML213549">
    <property type="protein sequence ID" value="TFK45260.1"/>
    <property type="molecule type" value="Genomic_DNA"/>
</dbReference>
<sequence>MANQLLCGGFAIASYCLGDNGWETSGLRDRWQPLVTAGKRAGPANCQALQHVTAGPVAPGYEPYSPIARRYRARAIGLRSPAVSQPGVLHWELFSQSNIGKDGKDEIVACGIERREEGGKALPLNCLIRNTRDFHAMARKSANHAIIH</sequence>
<name>A0A5C3MJ75_9AGAM</name>
<dbReference type="AlphaFoldDB" id="A0A5C3MJ75"/>
<accession>A0A5C3MJ75</accession>
<gene>
    <name evidence="1" type="ORF">OE88DRAFT_1649442</name>
</gene>
<evidence type="ECO:0000313" key="1">
    <source>
        <dbReference type="EMBL" id="TFK45260.1"/>
    </source>
</evidence>
<proteinExistence type="predicted"/>
<organism evidence="1 2">
    <name type="scientific">Heliocybe sulcata</name>
    <dbReference type="NCBI Taxonomy" id="5364"/>
    <lineage>
        <taxon>Eukaryota</taxon>
        <taxon>Fungi</taxon>
        <taxon>Dikarya</taxon>
        <taxon>Basidiomycota</taxon>
        <taxon>Agaricomycotina</taxon>
        <taxon>Agaricomycetes</taxon>
        <taxon>Gloeophyllales</taxon>
        <taxon>Gloeophyllaceae</taxon>
        <taxon>Heliocybe</taxon>
    </lineage>
</organism>
<evidence type="ECO:0000313" key="2">
    <source>
        <dbReference type="Proteomes" id="UP000305948"/>
    </source>
</evidence>
<protein>
    <submittedName>
        <fullName evidence="1">Uncharacterized protein</fullName>
    </submittedName>
</protein>
<reference evidence="1 2" key="1">
    <citation type="journal article" date="2019" name="Nat. Ecol. Evol.">
        <title>Megaphylogeny resolves global patterns of mushroom evolution.</title>
        <authorList>
            <person name="Varga T."/>
            <person name="Krizsan K."/>
            <person name="Foldi C."/>
            <person name="Dima B."/>
            <person name="Sanchez-Garcia M."/>
            <person name="Sanchez-Ramirez S."/>
            <person name="Szollosi G.J."/>
            <person name="Szarkandi J.G."/>
            <person name="Papp V."/>
            <person name="Albert L."/>
            <person name="Andreopoulos W."/>
            <person name="Angelini C."/>
            <person name="Antonin V."/>
            <person name="Barry K.W."/>
            <person name="Bougher N.L."/>
            <person name="Buchanan P."/>
            <person name="Buyck B."/>
            <person name="Bense V."/>
            <person name="Catcheside P."/>
            <person name="Chovatia M."/>
            <person name="Cooper J."/>
            <person name="Damon W."/>
            <person name="Desjardin D."/>
            <person name="Finy P."/>
            <person name="Geml J."/>
            <person name="Haridas S."/>
            <person name="Hughes K."/>
            <person name="Justo A."/>
            <person name="Karasinski D."/>
            <person name="Kautmanova I."/>
            <person name="Kiss B."/>
            <person name="Kocsube S."/>
            <person name="Kotiranta H."/>
            <person name="LaButti K.M."/>
            <person name="Lechner B.E."/>
            <person name="Liimatainen K."/>
            <person name="Lipzen A."/>
            <person name="Lukacs Z."/>
            <person name="Mihaltcheva S."/>
            <person name="Morgado L.N."/>
            <person name="Niskanen T."/>
            <person name="Noordeloos M.E."/>
            <person name="Ohm R.A."/>
            <person name="Ortiz-Santana B."/>
            <person name="Ovrebo C."/>
            <person name="Racz N."/>
            <person name="Riley R."/>
            <person name="Savchenko A."/>
            <person name="Shiryaev A."/>
            <person name="Soop K."/>
            <person name="Spirin V."/>
            <person name="Szebenyi C."/>
            <person name="Tomsovsky M."/>
            <person name="Tulloss R.E."/>
            <person name="Uehling J."/>
            <person name="Grigoriev I.V."/>
            <person name="Vagvolgyi C."/>
            <person name="Papp T."/>
            <person name="Martin F.M."/>
            <person name="Miettinen O."/>
            <person name="Hibbett D.S."/>
            <person name="Nagy L.G."/>
        </authorList>
    </citation>
    <scope>NUCLEOTIDE SEQUENCE [LARGE SCALE GENOMIC DNA]</scope>
    <source>
        <strain evidence="1 2">OMC1185</strain>
    </source>
</reference>